<dbReference type="PANTHER" id="PTHR43547:SF2">
    <property type="entry name" value="HYBRID SIGNAL TRANSDUCTION HISTIDINE KINASE C"/>
    <property type="match status" value="1"/>
</dbReference>
<dbReference type="SUPFAM" id="SSF55874">
    <property type="entry name" value="ATPase domain of HSP90 chaperone/DNA topoisomerase II/histidine kinase"/>
    <property type="match status" value="1"/>
</dbReference>
<dbReference type="PROSITE" id="PS00041">
    <property type="entry name" value="HTH_ARAC_FAMILY_1"/>
    <property type="match status" value="1"/>
</dbReference>
<keyword evidence="6" id="KW-0804">Transcription</keyword>
<feature type="domain" description="Response regulatory" evidence="10">
    <location>
        <begin position="261"/>
        <end position="376"/>
    </location>
</feature>
<dbReference type="InterPro" id="IPR009057">
    <property type="entry name" value="Homeodomain-like_sf"/>
</dbReference>
<accession>A0ABT5SBX2</accession>
<dbReference type="SUPFAM" id="SSF52172">
    <property type="entry name" value="CheY-like"/>
    <property type="match status" value="1"/>
</dbReference>
<evidence type="ECO:0000259" key="8">
    <source>
        <dbReference type="PROSITE" id="PS01124"/>
    </source>
</evidence>
<dbReference type="SMART" id="SM00448">
    <property type="entry name" value="REC"/>
    <property type="match status" value="1"/>
</dbReference>
<keyword evidence="12" id="KW-1185">Reference proteome</keyword>
<dbReference type="Gene3D" id="3.40.50.2300">
    <property type="match status" value="1"/>
</dbReference>
<evidence type="ECO:0000259" key="9">
    <source>
        <dbReference type="PROSITE" id="PS50109"/>
    </source>
</evidence>
<dbReference type="Pfam" id="PF02518">
    <property type="entry name" value="HATPase_c"/>
    <property type="match status" value="1"/>
</dbReference>
<evidence type="ECO:0000259" key="10">
    <source>
        <dbReference type="PROSITE" id="PS50110"/>
    </source>
</evidence>
<evidence type="ECO:0000256" key="1">
    <source>
        <dbReference type="ARBA" id="ARBA00000085"/>
    </source>
</evidence>
<dbReference type="PROSITE" id="PS50110">
    <property type="entry name" value="RESPONSE_REGULATORY"/>
    <property type="match status" value="1"/>
</dbReference>
<feature type="modified residue" description="4-aspartylphosphate" evidence="7">
    <location>
        <position position="309"/>
    </location>
</feature>
<evidence type="ECO:0000313" key="12">
    <source>
        <dbReference type="Proteomes" id="UP001151478"/>
    </source>
</evidence>
<dbReference type="Pfam" id="PF00072">
    <property type="entry name" value="Response_reg"/>
    <property type="match status" value="1"/>
</dbReference>
<dbReference type="Gene3D" id="1.10.287.130">
    <property type="match status" value="1"/>
</dbReference>
<feature type="domain" description="Histidine kinase" evidence="9">
    <location>
        <begin position="6"/>
        <end position="225"/>
    </location>
</feature>
<evidence type="ECO:0000256" key="5">
    <source>
        <dbReference type="ARBA" id="ARBA00023125"/>
    </source>
</evidence>
<evidence type="ECO:0000313" key="11">
    <source>
        <dbReference type="EMBL" id="MDD7915304.1"/>
    </source>
</evidence>
<dbReference type="SUPFAM" id="SSF46689">
    <property type="entry name" value="Homeodomain-like"/>
    <property type="match status" value="1"/>
</dbReference>
<evidence type="ECO:0000256" key="4">
    <source>
        <dbReference type="ARBA" id="ARBA00023015"/>
    </source>
</evidence>
<dbReference type="InterPro" id="IPR011006">
    <property type="entry name" value="CheY-like_superfamily"/>
</dbReference>
<dbReference type="Gene3D" id="3.30.565.10">
    <property type="entry name" value="Histidine kinase-like ATPase, C-terminal domain"/>
    <property type="match status" value="1"/>
</dbReference>
<keyword evidence="5" id="KW-0238">DNA-binding</keyword>
<dbReference type="SMART" id="SM00342">
    <property type="entry name" value="HTH_ARAC"/>
    <property type="match status" value="1"/>
</dbReference>
<dbReference type="PROSITE" id="PS50109">
    <property type="entry name" value="HIS_KIN"/>
    <property type="match status" value="1"/>
</dbReference>
<dbReference type="InterPro" id="IPR036097">
    <property type="entry name" value="HisK_dim/P_sf"/>
</dbReference>
<dbReference type="InterPro" id="IPR003661">
    <property type="entry name" value="HisK_dim/P_dom"/>
</dbReference>
<gene>
    <name evidence="11" type="ORF">N5A56_013185</name>
</gene>
<comment type="catalytic activity">
    <reaction evidence="1">
        <text>ATP + protein L-histidine = ADP + protein N-phospho-L-histidine.</text>
        <dbReference type="EC" id="2.7.13.3"/>
    </reaction>
</comment>
<dbReference type="InterPro" id="IPR001789">
    <property type="entry name" value="Sig_transdc_resp-reg_receiver"/>
</dbReference>
<dbReference type="SUPFAM" id="SSF47384">
    <property type="entry name" value="Homodimeric domain of signal transducing histidine kinase"/>
    <property type="match status" value="1"/>
</dbReference>
<dbReference type="InterPro" id="IPR018060">
    <property type="entry name" value="HTH_AraC"/>
</dbReference>
<dbReference type="InterPro" id="IPR003594">
    <property type="entry name" value="HATPase_dom"/>
</dbReference>
<dbReference type="InterPro" id="IPR018062">
    <property type="entry name" value="HTH_AraC-typ_CS"/>
</dbReference>
<dbReference type="EMBL" id="JAOSLC020000003">
    <property type="protein sequence ID" value="MDD7915304.1"/>
    <property type="molecule type" value="Genomic_DNA"/>
</dbReference>
<reference evidence="11" key="1">
    <citation type="submission" date="2023-02" db="EMBL/GenBank/DDBJ databases">
        <title>Polaribacter ponticola sp. nov., isolated from seawater.</title>
        <authorList>
            <person name="Baek J.H."/>
            <person name="Kim J.M."/>
            <person name="Choi D.G."/>
            <person name="Jeon C.O."/>
        </authorList>
    </citation>
    <scope>NUCLEOTIDE SEQUENCE</scope>
    <source>
        <strain evidence="11">MSW5</strain>
    </source>
</reference>
<evidence type="ECO:0000256" key="7">
    <source>
        <dbReference type="PROSITE-ProRule" id="PRU00169"/>
    </source>
</evidence>
<sequence length="531" mass="60671">MNFFTKMSHEIQTPITLILGPIDNMITLAEKEGNLLLKERLNIISNNAMRLSRIARELTLVKNKKLNRLKLSVTKNNLHRDVSKICLSFKELARNKEIDFSINCSKNIDDTWYDKEKFEHILYNLLSNAFKFTPKQGIVQLSVVPLNKKGFIKVLVSDSGQGIEEEELNKIFKIFYRSEKSKKASGVGIGLALTKELVSIHKGKIKVESIIGEGTTFSVRIPILEKDYTDSERITFSSNEIKEVNHPNLENSKNSNPSEKTILIVEDNFELQSFLKNLLIDNFNVLLAENGEEGFLFAKNNIPDLILSDIMMPIMDGIEMCEKLKKNNQTKHIPVILLTAKNSTKAKIEGLKTGAIEYINKPFNTNELLLKVNNILASKENIISKYRKELISKPEIKIEKSQDEVFLENLVSVIKEKLNDSDFKVDQLTTALNMSYSTLYRKCLSLTGLNLIDFIKTLRLKKAAILLVKYNYTISEVAYMVGYNDPKYFSKNFKSQFKVTPKMFKSKAALSDNITNYLKSYNIDNTDEIKN</sequence>
<dbReference type="EC" id="2.7.13.3" evidence="2"/>
<feature type="domain" description="HTH araC/xylS-type" evidence="8">
    <location>
        <begin position="408"/>
        <end position="507"/>
    </location>
</feature>
<dbReference type="Pfam" id="PF12833">
    <property type="entry name" value="HTH_18"/>
    <property type="match status" value="1"/>
</dbReference>
<evidence type="ECO:0000256" key="6">
    <source>
        <dbReference type="ARBA" id="ARBA00023163"/>
    </source>
</evidence>
<dbReference type="PROSITE" id="PS01124">
    <property type="entry name" value="HTH_ARAC_FAMILY_2"/>
    <property type="match status" value="1"/>
</dbReference>
<keyword evidence="4" id="KW-0805">Transcription regulation</keyword>
<name>A0ABT5SBX2_9FLAO</name>
<dbReference type="SMART" id="SM00387">
    <property type="entry name" value="HATPase_c"/>
    <property type="match status" value="1"/>
</dbReference>
<comment type="caution">
    <text evidence="11">The sequence shown here is derived from an EMBL/GenBank/DDBJ whole genome shotgun (WGS) entry which is preliminary data.</text>
</comment>
<keyword evidence="3 7" id="KW-0597">Phosphoprotein</keyword>
<dbReference type="CDD" id="cd00082">
    <property type="entry name" value="HisKA"/>
    <property type="match status" value="1"/>
</dbReference>
<proteinExistence type="predicted"/>
<evidence type="ECO:0000256" key="3">
    <source>
        <dbReference type="ARBA" id="ARBA00022553"/>
    </source>
</evidence>
<organism evidence="11 12">
    <name type="scientific">Polaribacter ponticola</name>
    <dbReference type="NCBI Taxonomy" id="2978475"/>
    <lineage>
        <taxon>Bacteria</taxon>
        <taxon>Pseudomonadati</taxon>
        <taxon>Bacteroidota</taxon>
        <taxon>Flavobacteriia</taxon>
        <taxon>Flavobacteriales</taxon>
        <taxon>Flavobacteriaceae</taxon>
    </lineage>
</organism>
<dbReference type="PANTHER" id="PTHR43547">
    <property type="entry name" value="TWO-COMPONENT HISTIDINE KINASE"/>
    <property type="match status" value="1"/>
</dbReference>
<dbReference type="InterPro" id="IPR005467">
    <property type="entry name" value="His_kinase_dom"/>
</dbReference>
<dbReference type="Gene3D" id="1.10.10.60">
    <property type="entry name" value="Homeodomain-like"/>
    <property type="match status" value="1"/>
</dbReference>
<dbReference type="InterPro" id="IPR036890">
    <property type="entry name" value="HATPase_C_sf"/>
</dbReference>
<evidence type="ECO:0000256" key="2">
    <source>
        <dbReference type="ARBA" id="ARBA00012438"/>
    </source>
</evidence>
<protein>
    <recommendedName>
        <fullName evidence="2">histidine kinase</fullName>
        <ecNumber evidence="2">2.7.13.3</ecNumber>
    </recommendedName>
</protein>
<dbReference type="Proteomes" id="UP001151478">
    <property type="component" value="Unassembled WGS sequence"/>
</dbReference>
<dbReference type="PRINTS" id="PR00344">
    <property type="entry name" value="BCTRLSENSOR"/>
</dbReference>
<dbReference type="InterPro" id="IPR004358">
    <property type="entry name" value="Sig_transdc_His_kin-like_C"/>
</dbReference>